<organism evidence="1 2">
    <name type="scientific">Streptomyces hintoniae</name>
    <dbReference type="NCBI Taxonomy" id="3075521"/>
    <lineage>
        <taxon>Bacteria</taxon>
        <taxon>Bacillati</taxon>
        <taxon>Actinomycetota</taxon>
        <taxon>Actinomycetes</taxon>
        <taxon>Kitasatosporales</taxon>
        <taxon>Streptomycetaceae</taxon>
        <taxon>Streptomyces</taxon>
    </lineage>
</organism>
<proteinExistence type="predicted"/>
<dbReference type="Proteomes" id="UP001180489">
    <property type="component" value="Unassembled WGS sequence"/>
</dbReference>
<sequence>MSLPTLSELIADLQLAKELAIQSGNANSLVTATLAQAKLLGLDKPQPKPNDDVRLISELMDELSNEPLMIERVIIDSQQGGEHGSEANTR</sequence>
<name>A0ABU2UYG7_9ACTN</name>
<reference evidence="1" key="1">
    <citation type="submission" date="2024-05" db="EMBL/GenBank/DDBJ databases">
        <title>30 novel species of actinomycetes from the DSMZ collection.</title>
        <authorList>
            <person name="Nouioui I."/>
        </authorList>
    </citation>
    <scope>NUCLEOTIDE SEQUENCE</scope>
    <source>
        <strain evidence="1">DSM 41014</strain>
    </source>
</reference>
<protein>
    <submittedName>
        <fullName evidence="1">Uncharacterized protein</fullName>
    </submittedName>
</protein>
<keyword evidence="2" id="KW-1185">Reference proteome</keyword>
<evidence type="ECO:0000313" key="1">
    <source>
        <dbReference type="EMBL" id="MDT0478090.1"/>
    </source>
</evidence>
<comment type="caution">
    <text evidence="1">The sequence shown here is derived from an EMBL/GenBank/DDBJ whole genome shotgun (WGS) entry which is preliminary data.</text>
</comment>
<dbReference type="EMBL" id="JAVRFF010000113">
    <property type="protein sequence ID" value="MDT0478090.1"/>
    <property type="molecule type" value="Genomic_DNA"/>
</dbReference>
<gene>
    <name evidence="1" type="ORF">RM863_38870</name>
</gene>
<accession>A0ABU2UYG7</accession>
<dbReference type="RefSeq" id="WP_311638045.1">
    <property type="nucleotide sequence ID" value="NZ_JAVRFF010000113.1"/>
</dbReference>
<evidence type="ECO:0000313" key="2">
    <source>
        <dbReference type="Proteomes" id="UP001180489"/>
    </source>
</evidence>